<dbReference type="AlphaFoldDB" id="A0A645JN54"/>
<name>A0A645JN54_9ZZZZ</name>
<comment type="caution">
    <text evidence="1">The sequence shown here is derived from an EMBL/GenBank/DDBJ whole genome shotgun (WGS) entry which is preliminary data.</text>
</comment>
<protein>
    <submittedName>
        <fullName evidence="1">Uncharacterized protein</fullName>
    </submittedName>
</protein>
<sequence>MAVDTVFTLAAAVVFAGHHHFVFFDVQPVGTVVDIQRNRRKAHGTAQLSTAKNDVLHFAGTAQLFGRCFAQHPPNGVGNIAFATAVGAHHGGNATFKCNFGPVREGLEALNFECL</sequence>
<dbReference type="EMBL" id="VSSQ01146924">
    <property type="protein sequence ID" value="MPN65088.1"/>
    <property type="molecule type" value="Genomic_DNA"/>
</dbReference>
<gene>
    <name evidence="1" type="ORF">SDC9_212867</name>
</gene>
<proteinExistence type="predicted"/>
<reference evidence="1" key="1">
    <citation type="submission" date="2019-08" db="EMBL/GenBank/DDBJ databases">
        <authorList>
            <person name="Kucharzyk K."/>
            <person name="Murdoch R.W."/>
            <person name="Higgins S."/>
            <person name="Loffler F."/>
        </authorList>
    </citation>
    <scope>NUCLEOTIDE SEQUENCE</scope>
</reference>
<dbReference type="AntiFam" id="ANF00091">
    <property type="entry name" value="Shadow ORF (opposite smc)"/>
</dbReference>
<organism evidence="1">
    <name type="scientific">bioreactor metagenome</name>
    <dbReference type="NCBI Taxonomy" id="1076179"/>
    <lineage>
        <taxon>unclassified sequences</taxon>
        <taxon>metagenomes</taxon>
        <taxon>ecological metagenomes</taxon>
    </lineage>
</organism>
<dbReference type="AntiFam" id="ANF00168">
    <property type="entry name" value="Shadow ORF (opposite smc)"/>
</dbReference>
<accession>A0A645JN54</accession>
<evidence type="ECO:0000313" key="1">
    <source>
        <dbReference type="EMBL" id="MPN65088.1"/>
    </source>
</evidence>